<dbReference type="PROSITE" id="PS00198">
    <property type="entry name" value="4FE4S_FER_1"/>
    <property type="match status" value="1"/>
</dbReference>
<dbReference type="PROSITE" id="PS51387">
    <property type="entry name" value="FAD_PCMH"/>
    <property type="match status" value="1"/>
</dbReference>
<feature type="domain" description="FAD-binding PCMH-type" evidence="9">
    <location>
        <begin position="38"/>
        <end position="266"/>
    </location>
</feature>
<evidence type="ECO:0000256" key="5">
    <source>
        <dbReference type="ARBA" id="ARBA00023002"/>
    </source>
</evidence>
<evidence type="ECO:0000256" key="2">
    <source>
        <dbReference type="ARBA" id="ARBA00022630"/>
    </source>
</evidence>
<dbReference type="SUPFAM" id="SSF55103">
    <property type="entry name" value="FAD-linked oxidases, C-terminal domain"/>
    <property type="match status" value="1"/>
</dbReference>
<proteinExistence type="predicted"/>
<evidence type="ECO:0000259" key="9">
    <source>
        <dbReference type="PROSITE" id="PS51387"/>
    </source>
</evidence>
<dbReference type="InterPro" id="IPR004017">
    <property type="entry name" value="Cys_rich_dom"/>
</dbReference>
<dbReference type="Proteomes" id="UP000469185">
    <property type="component" value="Unassembled WGS sequence"/>
</dbReference>
<dbReference type="Pfam" id="PF02754">
    <property type="entry name" value="CCG"/>
    <property type="match status" value="1"/>
</dbReference>
<dbReference type="Pfam" id="PF02913">
    <property type="entry name" value="FAD-oxidase_C"/>
    <property type="match status" value="1"/>
</dbReference>
<evidence type="ECO:0000256" key="6">
    <source>
        <dbReference type="ARBA" id="ARBA00023004"/>
    </source>
</evidence>
<gene>
    <name evidence="10" type="ORF">G1H11_14725</name>
</gene>
<dbReference type="PANTHER" id="PTHR11748:SF119">
    <property type="entry name" value="D-2-HYDROXYGLUTARATE DEHYDROGENASE"/>
    <property type="match status" value="1"/>
</dbReference>
<organism evidence="10 11">
    <name type="scientific">Phytoactinopolyspora alkaliphila</name>
    <dbReference type="NCBI Taxonomy" id="1783498"/>
    <lineage>
        <taxon>Bacteria</taxon>
        <taxon>Bacillati</taxon>
        <taxon>Actinomycetota</taxon>
        <taxon>Actinomycetes</taxon>
        <taxon>Jiangellales</taxon>
        <taxon>Jiangellaceae</taxon>
        <taxon>Phytoactinopolyspora</taxon>
    </lineage>
</organism>
<dbReference type="InterPro" id="IPR004113">
    <property type="entry name" value="FAD-bd_oxidored_4_C"/>
</dbReference>
<evidence type="ECO:0000256" key="7">
    <source>
        <dbReference type="ARBA" id="ARBA00023014"/>
    </source>
</evidence>
<dbReference type="InterPro" id="IPR006094">
    <property type="entry name" value="Oxid_FAD_bind_N"/>
</dbReference>
<dbReference type="GO" id="GO:1903457">
    <property type="term" value="P:lactate catabolic process"/>
    <property type="evidence" value="ECO:0007669"/>
    <property type="project" value="TreeGrafter"/>
</dbReference>
<dbReference type="AlphaFoldDB" id="A0A6N9YNL6"/>
<evidence type="ECO:0000256" key="4">
    <source>
        <dbReference type="ARBA" id="ARBA00022827"/>
    </source>
</evidence>
<keyword evidence="6" id="KW-0408">Iron</keyword>
<keyword evidence="7" id="KW-0411">Iron-sulfur</keyword>
<evidence type="ECO:0000256" key="1">
    <source>
        <dbReference type="ARBA" id="ARBA00001974"/>
    </source>
</evidence>
<accession>A0A6N9YNL6</accession>
<keyword evidence="11" id="KW-1185">Reference proteome</keyword>
<keyword evidence="2" id="KW-0285">Flavoprotein</keyword>
<dbReference type="GO" id="GO:0004458">
    <property type="term" value="F:D-lactate dehydrogenase (cytochrome) activity"/>
    <property type="evidence" value="ECO:0007669"/>
    <property type="project" value="TreeGrafter"/>
</dbReference>
<dbReference type="InterPro" id="IPR016166">
    <property type="entry name" value="FAD-bd_PCMH"/>
</dbReference>
<dbReference type="Pfam" id="PF13183">
    <property type="entry name" value="Fer4_8"/>
    <property type="match status" value="1"/>
</dbReference>
<comment type="cofactor">
    <cofactor evidence="1">
        <name>FAD</name>
        <dbReference type="ChEBI" id="CHEBI:57692"/>
    </cofactor>
</comment>
<name>A0A6N9YNL6_9ACTN</name>
<dbReference type="InterPro" id="IPR017900">
    <property type="entry name" value="4Fe4S_Fe_S_CS"/>
</dbReference>
<keyword evidence="5" id="KW-0560">Oxidoreductase</keyword>
<dbReference type="GO" id="GO:0051536">
    <property type="term" value="F:iron-sulfur cluster binding"/>
    <property type="evidence" value="ECO:0007669"/>
    <property type="project" value="UniProtKB-KW"/>
</dbReference>
<dbReference type="InterPro" id="IPR016164">
    <property type="entry name" value="FAD-linked_Oxase-like_C"/>
</dbReference>
<dbReference type="Gene3D" id="3.30.465.10">
    <property type="match status" value="1"/>
</dbReference>
<dbReference type="PANTHER" id="PTHR11748">
    <property type="entry name" value="D-LACTATE DEHYDROGENASE"/>
    <property type="match status" value="1"/>
</dbReference>
<dbReference type="SUPFAM" id="SSF56176">
    <property type="entry name" value="FAD-binding/transporter-associated domain-like"/>
    <property type="match status" value="1"/>
</dbReference>
<dbReference type="GO" id="GO:0008720">
    <property type="term" value="F:D-lactate dehydrogenase (NAD+) activity"/>
    <property type="evidence" value="ECO:0007669"/>
    <property type="project" value="TreeGrafter"/>
</dbReference>
<keyword evidence="4" id="KW-0274">FAD</keyword>
<protein>
    <submittedName>
        <fullName evidence="10">FAD-binding oxidoreductase</fullName>
    </submittedName>
</protein>
<dbReference type="Pfam" id="PF01565">
    <property type="entry name" value="FAD_binding_4"/>
    <property type="match status" value="1"/>
</dbReference>
<sequence length="969" mass="102944">MPESSGAGVVTALSARLNGEVDARPGTRAMYGADASNYRRIPLAVVFPRDTEDIATAVSLCAETGTPLTMRGGGTSVAGNAIGPGIVVDTSRHVNRILEVDSEARTARVEPGVVLADLQRAVLPHGLRFGPDPSTISRCTVGGMIGNNACGNHSVAWGTTADNVHRLTVLTPSGTVLRPGEYSAEQWSRQLDLAGDEGDIYRELDRLEQANRGLWRQELAAFSRRVSGYGVDRLLPERGRSVAKALVGTEGTCGVVLDATVGLVQPPRHQILVVLGFSDDAGAADVVPVILSHGPLTVEGLDSELLAVAGASREGLPAGDAWLFVELGGDTADDARRRAEDMLRDLGRAWGAAESSLIVVDQRRRAALWRIRKDGAGLATRDAAGREAWPGWEDAAVPPANLGAYLRQFRSLLSNYGLRGLSYGHFGEGCIHVRINFDLLSAGGVARFRSFVEDAADLVVAHGGSLSGEHGDGLARSALLSRMYSPGVIRSFAEFARIFDPAGILNPGIVVDPPDIDQHLRYRSAGPIDLPAPRLHYPDDDGDLTRAVRRCVGIGKCRSGDGAVMCPSWLVTAEEKHSTRGRARILQEIVSGQAVPDGWRSEDAREALDLCLSCKGCASDCPVGVDMAVYKAEFLHQHYRRRIRPLAHYSLGWLPVLARIATHMPRIVNAVASSRLQPVLKRLGGIDRARAIPRFARRSFLSARPSASGGRPARRASGEAPTSAGSPTNTRKVVLWPDTLGNYLAPEVLHAGLRVLEAAGLEVHVPRGGVCCGLTWFSTGQLGMAASALRRSEKALDAPRSHGWPIVVLEPSCAAMLRSEATAVLGDTGFTRYLRSHVVTLAEALERFAPEWAPPSISAPATGQVHCHQSSVLGFEADQRLMAHAGIDPRGMQDGCCGLAGNFGFEDGHAQISAGIAGLKLLPAVESAPAGAVYVADGFSCRTQLAQLAGIRARHLAEVLAAHLPPGEG</sequence>
<dbReference type="SUPFAM" id="SSF46548">
    <property type="entry name" value="alpha-helical ferredoxin"/>
    <property type="match status" value="1"/>
</dbReference>
<evidence type="ECO:0000256" key="8">
    <source>
        <dbReference type="SAM" id="MobiDB-lite"/>
    </source>
</evidence>
<comment type="caution">
    <text evidence="10">The sequence shown here is derived from an EMBL/GenBank/DDBJ whole genome shotgun (WGS) entry which is preliminary data.</text>
</comment>
<keyword evidence="3" id="KW-0479">Metal-binding</keyword>
<reference evidence="10 11" key="1">
    <citation type="submission" date="2020-02" db="EMBL/GenBank/DDBJ databases">
        <authorList>
            <person name="Li X.-J."/>
            <person name="Feng X.-M."/>
        </authorList>
    </citation>
    <scope>NUCLEOTIDE SEQUENCE [LARGE SCALE GENOMIC DNA]</scope>
    <source>
        <strain evidence="10 11">CGMCC 4.7225</strain>
    </source>
</reference>
<dbReference type="InterPro" id="IPR036318">
    <property type="entry name" value="FAD-bd_PCMH-like_sf"/>
</dbReference>
<dbReference type="EMBL" id="JAAGOB010000007">
    <property type="protein sequence ID" value="NED96562.1"/>
    <property type="molecule type" value="Genomic_DNA"/>
</dbReference>
<evidence type="ECO:0000256" key="3">
    <source>
        <dbReference type="ARBA" id="ARBA00022723"/>
    </source>
</evidence>
<dbReference type="InterPro" id="IPR016169">
    <property type="entry name" value="FAD-bd_PCMH_sub2"/>
</dbReference>
<dbReference type="RefSeq" id="WP_163819343.1">
    <property type="nucleotide sequence ID" value="NZ_JAAGOB010000007.1"/>
</dbReference>
<dbReference type="GO" id="GO:0046872">
    <property type="term" value="F:metal ion binding"/>
    <property type="evidence" value="ECO:0007669"/>
    <property type="project" value="UniProtKB-KW"/>
</dbReference>
<dbReference type="GO" id="GO:0071949">
    <property type="term" value="F:FAD binding"/>
    <property type="evidence" value="ECO:0007669"/>
    <property type="project" value="InterPro"/>
</dbReference>
<evidence type="ECO:0000313" key="11">
    <source>
        <dbReference type="Proteomes" id="UP000469185"/>
    </source>
</evidence>
<dbReference type="Gene3D" id="3.30.70.2740">
    <property type="match status" value="1"/>
</dbReference>
<evidence type="ECO:0000313" key="10">
    <source>
        <dbReference type="EMBL" id="NED96562.1"/>
    </source>
</evidence>
<dbReference type="InterPro" id="IPR017896">
    <property type="entry name" value="4Fe4S_Fe-S-bd"/>
</dbReference>
<feature type="region of interest" description="Disordered" evidence="8">
    <location>
        <begin position="703"/>
        <end position="730"/>
    </location>
</feature>